<gene>
    <name evidence="2" type="ORF">BDV98DRAFT_159253</name>
</gene>
<reference evidence="2 3" key="1">
    <citation type="journal article" date="2019" name="Nat. Ecol. Evol.">
        <title>Megaphylogeny resolves global patterns of mushroom evolution.</title>
        <authorList>
            <person name="Varga T."/>
            <person name="Krizsan K."/>
            <person name="Foldi C."/>
            <person name="Dima B."/>
            <person name="Sanchez-Garcia M."/>
            <person name="Sanchez-Ramirez S."/>
            <person name="Szollosi G.J."/>
            <person name="Szarkandi J.G."/>
            <person name="Papp V."/>
            <person name="Albert L."/>
            <person name="Andreopoulos W."/>
            <person name="Angelini C."/>
            <person name="Antonin V."/>
            <person name="Barry K.W."/>
            <person name="Bougher N.L."/>
            <person name="Buchanan P."/>
            <person name="Buyck B."/>
            <person name="Bense V."/>
            <person name="Catcheside P."/>
            <person name="Chovatia M."/>
            <person name="Cooper J."/>
            <person name="Damon W."/>
            <person name="Desjardin D."/>
            <person name="Finy P."/>
            <person name="Geml J."/>
            <person name="Haridas S."/>
            <person name="Hughes K."/>
            <person name="Justo A."/>
            <person name="Karasinski D."/>
            <person name="Kautmanova I."/>
            <person name="Kiss B."/>
            <person name="Kocsube S."/>
            <person name="Kotiranta H."/>
            <person name="LaButti K.M."/>
            <person name="Lechner B.E."/>
            <person name="Liimatainen K."/>
            <person name="Lipzen A."/>
            <person name="Lukacs Z."/>
            <person name="Mihaltcheva S."/>
            <person name="Morgado L.N."/>
            <person name="Niskanen T."/>
            <person name="Noordeloos M.E."/>
            <person name="Ohm R.A."/>
            <person name="Ortiz-Santana B."/>
            <person name="Ovrebo C."/>
            <person name="Racz N."/>
            <person name="Riley R."/>
            <person name="Savchenko A."/>
            <person name="Shiryaev A."/>
            <person name="Soop K."/>
            <person name="Spirin V."/>
            <person name="Szebenyi C."/>
            <person name="Tomsovsky M."/>
            <person name="Tulloss R.E."/>
            <person name="Uehling J."/>
            <person name="Grigoriev I.V."/>
            <person name="Vagvolgyi C."/>
            <person name="Papp T."/>
            <person name="Martin F.M."/>
            <person name="Miettinen O."/>
            <person name="Hibbett D.S."/>
            <person name="Nagy L.G."/>
        </authorList>
    </citation>
    <scope>NUCLEOTIDE SEQUENCE [LARGE SCALE GENOMIC DNA]</scope>
    <source>
        <strain evidence="2 3">CBS 309.79</strain>
    </source>
</reference>
<feature type="compositionally biased region" description="Basic and acidic residues" evidence="1">
    <location>
        <begin position="71"/>
        <end position="87"/>
    </location>
</feature>
<evidence type="ECO:0000256" key="1">
    <source>
        <dbReference type="SAM" id="MobiDB-lite"/>
    </source>
</evidence>
<evidence type="ECO:0000313" key="2">
    <source>
        <dbReference type="EMBL" id="TFL06637.1"/>
    </source>
</evidence>
<sequence>MSTNAQDTVVHNSQEVGQDVFLPVEPRDLRRSSTPLTPFSFVSDNSEEPVLSPAAAKMFQHITSDEGVSDMEVKEQRKLMKEARRSSLDCSSPSLGSFPDAGPSASSLANEWHRSGTSAYNIPNPLASANAPKRSRSMRPQDMNRLPSSRPTEPLPNLERHQSGRLSRKSSTRTISSSTTLTKDGFERPPSHKSRTKVNRISTLLKSKNRATTDDEGYASSSTAAIEGRRGHRSKRSLSLWSGEGILNSFDNAQGSAAQELQDRYHSQFGSEPVSRMTEKERVEHLRRTRKLVQLFGHEPPKELLHTHRSRERCDSISTINSLASTNLLNMKPSGPRSSESEENAQPVDAKPFAVVSDIHLADVNPEHQLGAFHERRKRVVKLSRFFGVAAHDIELPMPDTMPKPKGLSTEVKVHEHGHFWSAGDQWTDGNDLDDLRHRLRDLKAA</sequence>
<feature type="region of interest" description="Disordered" evidence="1">
    <location>
        <begin position="327"/>
        <end position="347"/>
    </location>
</feature>
<feature type="region of interest" description="Disordered" evidence="1">
    <location>
        <begin position="1"/>
        <end position="26"/>
    </location>
</feature>
<keyword evidence="3" id="KW-1185">Reference proteome</keyword>
<dbReference type="Proteomes" id="UP000305067">
    <property type="component" value="Unassembled WGS sequence"/>
</dbReference>
<dbReference type="STRING" id="1884261.A0A5C3QZ70"/>
<accession>A0A5C3QZ70</accession>
<feature type="compositionally biased region" description="Polar residues" evidence="1">
    <location>
        <begin position="104"/>
        <end position="121"/>
    </location>
</feature>
<feature type="compositionally biased region" description="Low complexity" evidence="1">
    <location>
        <begin position="88"/>
        <end position="97"/>
    </location>
</feature>
<protein>
    <submittedName>
        <fullName evidence="2">Uncharacterized protein</fullName>
    </submittedName>
</protein>
<evidence type="ECO:0000313" key="3">
    <source>
        <dbReference type="Proteomes" id="UP000305067"/>
    </source>
</evidence>
<feature type="region of interest" description="Disordered" evidence="1">
    <location>
        <begin position="67"/>
        <end position="234"/>
    </location>
</feature>
<feature type="compositionally biased region" description="Polar residues" evidence="1">
    <location>
        <begin position="1"/>
        <end position="16"/>
    </location>
</feature>
<feature type="compositionally biased region" description="Low complexity" evidence="1">
    <location>
        <begin position="172"/>
        <end position="183"/>
    </location>
</feature>
<dbReference type="EMBL" id="ML178815">
    <property type="protein sequence ID" value="TFL06637.1"/>
    <property type="molecule type" value="Genomic_DNA"/>
</dbReference>
<dbReference type="OrthoDB" id="3269550at2759"/>
<proteinExistence type="predicted"/>
<name>A0A5C3QZ70_9AGAR</name>
<dbReference type="AlphaFoldDB" id="A0A5C3QZ70"/>
<organism evidence="2 3">
    <name type="scientific">Pterulicium gracile</name>
    <dbReference type="NCBI Taxonomy" id="1884261"/>
    <lineage>
        <taxon>Eukaryota</taxon>
        <taxon>Fungi</taxon>
        <taxon>Dikarya</taxon>
        <taxon>Basidiomycota</taxon>
        <taxon>Agaricomycotina</taxon>
        <taxon>Agaricomycetes</taxon>
        <taxon>Agaricomycetidae</taxon>
        <taxon>Agaricales</taxon>
        <taxon>Pleurotineae</taxon>
        <taxon>Pterulaceae</taxon>
        <taxon>Pterulicium</taxon>
    </lineage>
</organism>